<sequence>MPLDSEPDDGHGAQSNCARDDSTAPLTPLSTGVAKRPTDTTPSSDTPPHCAGVLRESIPSFTQNDRQLSNVPDMELATDSHHTTRMLATFARDPDIYAHMPLAECYVGSTPTNEEAGSSVSSASASIELASRSVGRWQHDMDVRTCGKCERRFTFFFRRHHCRRCGQIYCDACSQSRVHLLASDLVIDPAVPEMFRSEQSGSSRVCDICVDAYNLVVHTTQPRAEQCSDASVFANMFRLVRGSQPRQRAVFDTGSASALGECPCARRTLWYVSL</sequence>
<dbReference type="Pfam" id="PF01363">
    <property type="entry name" value="FYVE"/>
    <property type="match status" value="1"/>
</dbReference>
<dbReference type="PANTHER" id="PTHR39490:SF8">
    <property type="entry name" value="ZINC FINGER FYVE DOMAIN-CONTAINING PROTEIN 21"/>
    <property type="match status" value="1"/>
</dbReference>
<dbReference type="SUPFAM" id="SSF57903">
    <property type="entry name" value="FYVE/PHD zinc finger"/>
    <property type="match status" value="1"/>
</dbReference>
<keyword evidence="3" id="KW-0862">Zinc</keyword>
<dbReference type="AlphaFoldDB" id="A0A2N1JF86"/>
<dbReference type="InterPro" id="IPR052113">
    <property type="entry name" value="FYVE-type_Zinc_Finger"/>
</dbReference>
<accession>A0A2N1JF86</accession>
<evidence type="ECO:0000259" key="6">
    <source>
        <dbReference type="PROSITE" id="PS50178"/>
    </source>
</evidence>
<evidence type="ECO:0000256" key="5">
    <source>
        <dbReference type="SAM" id="MobiDB-lite"/>
    </source>
</evidence>
<feature type="domain" description="FYVE-type" evidence="6">
    <location>
        <begin position="140"/>
        <end position="214"/>
    </location>
</feature>
<feature type="region of interest" description="Disordered" evidence="5">
    <location>
        <begin position="1"/>
        <end position="51"/>
    </location>
</feature>
<keyword evidence="1" id="KW-0479">Metal-binding</keyword>
<dbReference type="InterPro" id="IPR017455">
    <property type="entry name" value="Znf_FYVE-rel"/>
</dbReference>
<evidence type="ECO:0000313" key="8">
    <source>
        <dbReference type="Proteomes" id="UP000232875"/>
    </source>
</evidence>
<keyword evidence="8" id="KW-1185">Reference proteome</keyword>
<evidence type="ECO:0000256" key="2">
    <source>
        <dbReference type="ARBA" id="ARBA00022771"/>
    </source>
</evidence>
<evidence type="ECO:0000256" key="1">
    <source>
        <dbReference type="ARBA" id="ARBA00022723"/>
    </source>
</evidence>
<dbReference type="PANTHER" id="PTHR39490">
    <property type="entry name" value="ARRESTIN DOMAIN-CONTAINING PROTEIN D"/>
    <property type="match status" value="1"/>
</dbReference>
<dbReference type="SMART" id="SM00064">
    <property type="entry name" value="FYVE"/>
    <property type="match status" value="1"/>
</dbReference>
<dbReference type="InterPro" id="IPR013083">
    <property type="entry name" value="Znf_RING/FYVE/PHD"/>
</dbReference>
<dbReference type="InterPro" id="IPR011011">
    <property type="entry name" value="Znf_FYVE_PHD"/>
</dbReference>
<evidence type="ECO:0000256" key="3">
    <source>
        <dbReference type="ARBA" id="ARBA00022833"/>
    </source>
</evidence>
<dbReference type="InterPro" id="IPR000306">
    <property type="entry name" value="Znf_FYVE"/>
</dbReference>
<dbReference type="PROSITE" id="PS50178">
    <property type="entry name" value="ZF_FYVE"/>
    <property type="match status" value="1"/>
</dbReference>
<dbReference type="OrthoDB" id="10057496at2759"/>
<evidence type="ECO:0000256" key="4">
    <source>
        <dbReference type="PROSITE-ProRule" id="PRU00091"/>
    </source>
</evidence>
<reference evidence="7 8" key="1">
    <citation type="submission" date="2017-10" db="EMBL/GenBank/DDBJ databases">
        <title>A novel species of cold-tolerant Malassezia isolated from bats.</title>
        <authorList>
            <person name="Lorch J.M."/>
            <person name="Palmer J.M."/>
            <person name="Vanderwolf K.J."/>
            <person name="Schmidt K.Z."/>
            <person name="Verant M.L."/>
            <person name="Weller T.J."/>
            <person name="Blehert D.S."/>
        </authorList>
    </citation>
    <scope>NUCLEOTIDE SEQUENCE [LARGE SCALE GENOMIC DNA]</scope>
    <source>
        <strain evidence="7 8">NWHC:44797-103</strain>
    </source>
</reference>
<dbReference type="STRING" id="2020962.A0A2N1JF86"/>
<name>A0A2N1JF86_9BASI</name>
<gene>
    <name evidence="7" type="ORF">MVES_001116</name>
</gene>
<evidence type="ECO:0000313" key="7">
    <source>
        <dbReference type="EMBL" id="PKI85209.1"/>
    </source>
</evidence>
<dbReference type="GO" id="GO:0008270">
    <property type="term" value="F:zinc ion binding"/>
    <property type="evidence" value="ECO:0007669"/>
    <property type="project" value="UniProtKB-KW"/>
</dbReference>
<protein>
    <recommendedName>
        <fullName evidence="6">FYVE-type domain-containing protein</fullName>
    </recommendedName>
</protein>
<dbReference type="Proteomes" id="UP000232875">
    <property type="component" value="Unassembled WGS sequence"/>
</dbReference>
<proteinExistence type="predicted"/>
<keyword evidence="2 4" id="KW-0863">Zinc-finger</keyword>
<dbReference type="Gene3D" id="3.30.40.10">
    <property type="entry name" value="Zinc/RING finger domain, C3HC4 (zinc finger)"/>
    <property type="match status" value="1"/>
</dbReference>
<feature type="compositionally biased region" description="Low complexity" evidence="5">
    <location>
        <begin position="39"/>
        <end position="48"/>
    </location>
</feature>
<dbReference type="EMBL" id="KZ454988">
    <property type="protein sequence ID" value="PKI85209.1"/>
    <property type="molecule type" value="Genomic_DNA"/>
</dbReference>
<organism evidence="7 8">
    <name type="scientific">Malassezia vespertilionis</name>
    <dbReference type="NCBI Taxonomy" id="2020962"/>
    <lineage>
        <taxon>Eukaryota</taxon>
        <taxon>Fungi</taxon>
        <taxon>Dikarya</taxon>
        <taxon>Basidiomycota</taxon>
        <taxon>Ustilaginomycotina</taxon>
        <taxon>Malasseziomycetes</taxon>
        <taxon>Malasseziales</taxon>
        <taxon>Malasseziaceae</taxon>
        <taxon>Malassezia</taxon>
    </lineage>
</organism>